<evidence type="ECO:0000256" key="3">
    <source>
        <dbReference type="SAM" id="Phobius"/>
    </source>
</evidence>
<feature type="domain" description="DnaJ-like protein C11 C-terminal" evidence="4">
    <location>
        <begin position="122"/>
        <end position="257"/>
    </location>
</feature>
<dbReference type="InterPro" id="IPR042162">
    <property type="entry name" value="AtJ13"/>
</dbReference>
<dbReference type="InterPro" id="IPR055225">
    <property type="entry name" value="DNAJC11-like_beta-barrel"/>
</dbReference>
<dbReference type="EMBL" id="JABWDY010017158">
    <property type="protein sequence ID" value="KAF5195562.1"/>
    <property type="molecule type" value="Genomic_DNA"/>
</dbReference>
<accession>A0A7J6WHK7</accession>
<evidence type="ECO:0000256" key="1">
    <source>
        <dbReference type="ARBA" id="ARBA00023186"/>
    </source>
</evidence>
<dbReference type="AlphaFoldDB" id="A0A7J6WHK7"/>
<dbReference type="InterPro" id="IPR024586">
    <property type="entry name" value="DnaJ-like_C11_C"/>
</dbReference>
<proteinExistence type="predicted"/>
<keyword evidence="3" id="KW-0812">Transmembrane</keyword>
<dbReference type="Pfam" id="PF11875">
    <property type="entry name" value="DnaJ-like_C11_C"/>
    <property type="match status" value="1"/>
</dbReference>
<feature type="transmembrane region" description="Helical" evidence="3">
    <location>
        <begin position="85"/>
        <end position="106"/>
    </location>
</feature>
<sequence length="263" mass="29484">FGTSLFETSAHYTHRFSKKSHGRVAATVGSTALEFGIGGGRKISEFSSIRMLYTIGIQGIFWKFEFHRGGQKLIIPILLSRHLNLVFATSALVFPSSLYFLLKIFLVKPFYLKREKQRALEKMGKSSAQVREARTAADKAQQLLQSVANRKRNKQLETGGLVVTKAVYGNIKAYQEKFESGEEDNELESQVLDVTVPLNFLVNDSGKLKLHEGVKKSGIMGFCDPCPGEAKQLYVEYSCGATRYAVSVDDYQELFIPQESHRV</sequence>
<evidence type="ECO:0000313" key="7">
    <source>
        <dbReference type="Proteomes" id="UP000554482"/>
    </source>
</evidence>
<evidence type="ECO:0000256" key="2">
    <source>
        <dbReference type="SAM" id="Coils"/>
    </source>
</evidence>
<dbReference type="PANTHER" id="PTHR44914:SF1">
    <property type="entry name" value="CHAPERONE PROTEIN DNAJ 13"/>
    <property type="match status" value="1"/>
</dbReference>
<keyword evidence="7" id="KW-1185">Reference proteome</keyword>
<evidence type="ECO:0000259" key="4">
    <source>
        <dbReference type="Pfam" id="PF11875"/>
    </source>
</evidence>
<reference evidence="6 7" key="1">
    <citation type="submission" date="2020-06" db="EMBL/GenBank/DDBJ databases">
        <title>Transcriptomic and genomic resources for Thalictrum thalictroides and T. hernandezii: Facilitating candidate gene discovery in an emerging model plant lineage.</title>
        <authorList>
            <person name="Arias T."/>
            <person name="Riano-Pachon D.M."/>
            <person name="Di Stilio V.S."/>
        </authorList>
    </citation>
    <scope>NUCLEOTIDE SEQUENCE [LARGE SCALE GENOMIC DNA]</scope>
    <source>
        <strain evidence="7">cv. WT478/WT964</strain>
        <tissue evidence="6">Leaves</tissue>
    </source>
</reference>
<dbReference type="OrthoDB" id="10250354at2759"/>
<keyword evidence="3" id="KW-1133">Transmembrane helix</keyword>
<keyword evidence="1" id="KW-0143">Chaperone</keyword>
<evidence type="ECO:0000259" key="5">
    <source>
        <dbReference type="Pfam" id="PF22774"/>
    </source>
</evidence>
<organism evidence="6 7">
    <name type="scientific">Thalictrum thalictroides</name>
    <name type="common">Rue-anemone</name>
    <name type="synonym">Anemone thalictroides</name>
    <dbReference type="NCBI Taxonomy" id="46969"/>
    <lineage>
        <taxon>Eukaryota</taxon>
        <taxon>Viridiplantae</taxon>
        <taxon>Streptophyta</taxon>
        <taxon>Embryophyta</taxon>
        <taxon>Tracheophyta</taxon>
        <taxon>Spermatophyta</taxon>
        <taxon>Magnoliopsida</taxon>
        <taxon>Ranunculales</taxon>
        <taxon>Ranunculaceae</taxon>
        <taxon>Thalictroideae</taxon>
        <taxon>Thalictrum</taxon>
    </lineage>
</organism>
<evidence type="ECO:0000313" key="6">
    <source>
        <dbReference type="EMBL" id="KAF5195562.1"/>
    </source>
</evidence>
<gene>
    <name evidence="6" type="ORF">FRX31_014850</name>
</gene>
<dbReference type="PANTHER" id="PTHR44914">
    <property type="entry name" value="CHAPERONE PROTEIN DNAJ 13"/>
    <property type="match status" value="1"/>
</dbReference>
<dbReference type="Pfam" id="PF22774">
    <property type="entry name" value="DNAJC11_beta-barrel"/>
    <property type="match status" value="1"/>
</dbReference>
<name>A0A7J6WHK7_THATH</name>
<feature type="coiled-coil region" evidence="2">
    <location>
        <begin position="130"/>
        <end position="157"/>
    </location>
</feature>
<keyword evidence="2" id="KW-0175">Coiled coil</keyword>
<protein>
    <submittedName>
        <fullName evidence="6">Dnaj-like protein</fullName>
    </submittedName>
</protein>
<feature type="domain" description="DNAJC11-like beta-barrel" evidence="5">
    <location>
        <begin position="7"/>
        <end position="73"/>
    </location>
</feature>
<feature type="non-terminal residue" evidence="6">
    <location>
        <position position="1"/>
    </location>
</feature>
<keyword evidence="3" id="KW-0472">Membrane</keyword>
<comment type="caution">
    <text evidence="6">The sequence shown here is derived from an EMBL/GenBank/DDBJ whole genome shotgun (WGS) entry which is preliminary data.</text>
</comment>
<dbReference type="Proteomes" id="UP000554482">
    <property type="component" value="Unassembled WGS sequence"/>
</dbReference>